<accession>A0ABU4PU76</accession>
<gene>
    <name evidence="1" type="ORF">SIL82_19320</name>
</gene>
<dbReference type="RefSeq" id="WP_148648491.1">
    <property type="nucleotide sequence ID" value="NZ_JAWXXV010000002.1"/>
</dbReference>
<sequence length="103" mass="11589">MKLANFMQKLHAAGFEITVIDSEIPLWMVALTTPEEVERDEGGTCFNGIPIWTGDRWNICIQTTTPAVHSSEWYRHFHAELAQAVCDEDADGRKVTPKNLGDD</sequence>
<organism evidence="1 2">
    <name type="scientific">Sphingomonas echinoides</name>
    <dbReference type="NCBI Taxonomy" id="59803"/>
    <lineage>
        <taxon>Bacteria</taxon>
        <taxon>Pseudomonadati</taxon>
        <taxon>Pseudomonadota</taxon>
        <taxon>Alphaproteobacteria</taxon>
        <taxon>Sphingomonadales</taxon>
        <taxon>Sphingomonadaceae</taxon>
        <taxon>Sphingomonas</taxon>
    </lineage>
</organism>
<keyword evidence="2" id="KW-1185">Reference proteome</keyword>
<name>A0ABU4PU76_9SPHN</name>
<dbReference type="Proteomes" id="UP001279660">
    <property type="component" value="Unassembled WGS sequence"/>
</dbReference>
<evidence type="ECO:0000313" key="2">
    <source>
        <dbReference type="Proteomes" id="UP001279660"/>
    </source>
</evidence>
<evidence type="ECO:0000313" key="1">
    <source>
        <dbReference type="EMBL" id="MDX5986414.1"/>
    </source>
</evidence>
<protein>
    <submittedName>
        <fullName evidence="1">Uncharacterized protein</fullName>
    </submittedName>
</protein>
<reference evidence="1 2" key="1">
    <citation type="submission" date="2023-11" db="EMBL/GenBank/DDBJ databases">
        <title>MicrobeMod: A computational toolkit for identifying prokaryotic methylation and restriction-modification with nanopore sequencing.</title>
        <authorList>
            <person name="Crits-Christoph A."/>
            <person name="Kang S.C."/>
            <person name="Lee H."/>
            <person name="Ostrov N."/>
        </authorList>
    </citation>
    <scope>NUCLEOTIDE SEQUENCE [LARGE SCALE GENOMIC DNA]</scope>
    <source>
        <strain evidence="1 2">ATCC 14820</strain>
    </source>
</reference>
<comment type="caution">
    <text evidence="1">The sequence shown here is derived from an EMBL/GenBank/DDBJ whole genome shotgun (WGS) entry which is preliminary data.</text>
</comment>
<proteinExistence type="predicted"/>
<dbReference type="EMBL" id="JAWXXV010000002">
    <property type="protein sequence ID" value="MDX5986414.1"/>
    <property type="molecule type" value="Genomic_DNA"/>
</dbReference>